<feature type="transmembrane region" description="Helical" evidence="5">
    <location>
        <begin position="47"/>
        <end position="75"/>
    </location>
</feature>
<accession>Q1W4Z6</accession>
<keyword evidence="4 5" id="KW-0472">Membrane</keyword>
<comment type="subcellular location">
    <subcellularLocation>
        <location evidence="1">Membrane</location>
        <topology evidence="1">Multi-pass membrane protein</topology>
    </subcellularLocation>
</comment>
<dbReference type="EMBL" id="DQ437742">
    <property type="protein sequence ID" value="ABD94675.1"/>
    <property type="molecule type" value="Genomic_DNA"/>
</dbReference>
<dbReference type="InterPro" id="IPR049453">
    <property type="entry name" value="Memb_transporter_dom"/>
</dbReference>
<dbReference type="AlphaFoldDB" id="Q1W4Z6"/>
<feature type="transmembrane region" description="Helical" evidence="5">
    <location>
        <begin position="435"/>
        <end position="452"/>
    </location>
</feature>
<evidence type="ECO:0000313" key="7">
    <source>
        <dbReference type="EMBL" id="ABD94675.1"/>
    </source>
</evidence>
<feature type="transmembrane region" description="Helical" evidence="5">
    <location>
        <begin position="81"/>
        <end position="105"/>
    </location>
</feature>
<keyword evidence="3 5" id="KW-1133">Transmembrane helix</keyword>
<evidence type="ECO:0000259" key="6">
    <source>
        <dbReference type="Pfam" id="PF13515"/>
    </source>
</evidence>
<evidence type="ECO:0000256" key="5">
    <source>
        <dbReference type="SAM" id="Phobius"/>
    </source>
</evidence>
<evidence type="ECO:0000256" key="1">
    <source>
        <dbReference type="ARBA" id="ARBA00004141"/>
    </source>
</evidence>
<reference evidence="7" key="1">
    <citation type="journal article" date="2006" name="J. Bacteriol.">
        <title>Acquisition and evolution of the exoU locus in Pseudomonas aeruginosa.</title>
        <authorList>
            <person name="Kulasekara B.R."/>
            <person name="Kulasekara H.D."/>
            <person name="Wolfgang M.C."/>
            <person name="Stevens L."/>
            <person name="Frank D.W."/>
            <person name="Lory S."/>
        </authorList>
    </citation>
    <scope>NUCLEOTIDE SEQUENCE</scope>
    <source>
        <strain evidence="7">6077</strain>
    </source>
</reference>
<dbReference type="Pfam" id="PF13515">
    <property type="entry name" value="FUSC_2"/>
    <property type="match status" value="1"/>
</dbReference>
<gene>
    <name evidence="7" type="ORF">EXA67</name>
</gene>
<feature type="transmembrane region" description="Helical" evidence="5">
    <location>
        <begin position="491"/>
        <end position="510"/>
    </location>
</feature>
<organism evidence="7">
    <name type="scientific">Pseudomonas aeruginosa</name>
    <dbReference type="NCBI Taxonomy" id="287"/>
    <lineage>
        <taxon>Bacteria</taxon>
        <taxon>Pseudomonadati</taxon>
        <taxon>Pseudomonadota</taxon>
        <taxon>Gammaproteobacteria</taxon>
        <taxon>Pseudomonadales</taxon>
        <taxon>Pseudomonadaceae</taxon>
        <taxon>Pseudomonas</taxon>
    </lineage>
</organism>
<feature type="domain" description="Integral membrane bound transporter" evidence="6">
    <location>
        <begin position="372"/>
        <end position="504"/>
    </location>
</feature>
<evidence type="ECO:0000256" key="4">
    <source>
        <dbReference type="ARBA" id="ARBA00023136"/>
    </source>
</evidence>
<evidence type="ECO:0000256" key="3">
    <source>
        <dbReference type="ARBA" id="ARBA00022989"/>
    </source>
</evidence>
<name>Q1W4Z6_PSEAI</name>
<protein>
    <recommendedName>
        <fullName evidence="6">Integral membrane bound transporter domain-containing protein</fullName>
    </recommendedName>
</protein>
<proteinExistence type="predicted"/>
<evidence type="ECO:0000256" key="2">
    <source>
        <dbReference type="ARBA" id="ARBA00022692"/>
    </source>
</evidence>
<feature type="transmembrane region" description="Helical" evidence="5">
    <location>
        <begin position="408"/>
        <end position="429"/>
    </location>
</feature>
<feature type="transmembrane region" description="Helical" evidence="5">
    <location>
        <begin position="167"/>
        <end position="190"/>
    </location>
</feature>
<keyword evidence="2 5" id="KW-0812">Transmembrane</keyword>
<dbReference type="PANTHER" id="PTHR31086">
    <property type="entry name" value="ALUMINUM-ACTIVATED MALATE TRANSPORTER 10"/>
    <property type="match status" value="1"/>
</dbReference>
<feature type="transmembrane region" description="Helical" evidence="5">
    <location>
        <begin position="117"/>
        <end position="147"/>
    </location>
</feature>
<dbReference type="GO" id="GO:0016020">
    <property type="term" value="C:membrane"/>
    <property type="evidence" value="ECO:0007669"/>
    <property type="project" value="UniProtKB-SubCell"/>
</dbReference>
<sequence length="691" mass="76392">MTPRNPPRRPLPPMRSPADSGIARLRDFLAGELRSYPGRLNLMLRSLLGCALVILVSMALQIPFLALSLIVVFYVTQTNVVVTRLIGSLFVVGSTLAIGLSILLLKFTYDHPMLRILGASLLFFCSTFLMRTTRIGTVFFVIGIVVIYSQSFADLTDQGEIVLRQLLWVWVAVNYAIMLTLLINTLFLPLEPQKQLRTHLLGQLQIIAASLLPDTATPAARMAPLDLQRSLLASQQLLRFASMRDPRFRAEQGAHLARVGAISRLLLLARQLQETPSASPALLVLQQAIHTLRIATENAQAPRFPNELAQLDTRALPSACQEMRLVLLALCEHDNASPKLKASSTPPLMVGDAFDNPAYIQFSLKTLLAALLCYLFYTASDWQGAHTIMLTCLIVAQPSLGATGQRSLLRVVGALLGGSLALAMMLWVVPHLDDIIGLLGMVLPVIALASWVSAGSERISYAGTQIMFTFALALMEGFSPSTDLTEIRDRLLGILLGAGISWVIHVLLWPEAEGEALRQRLARLSRAVATSLRRGRTNSATTDPQLWSELNDSQDMLARVILEPSWQSGEGQQEVLTLRLQEILAAIRVIVLTSDSLQTELAHARLKPELRLALLEFCEQAAACLERYADWLAGQLDAALMPTTTLDESWYRLRRELEDLEKSPLPSLLNELVREIEHLKTQPLFDRPARP</sequence>